<dbReference type="Proteomes" id="UP000050795">
    <property type="component" value="Unassembled WGS sequence"/>
</dbReference>
<evidence type="ECO:0000313" key="4">
    <source>
        <dbReference type="WBParaSite" id="TREG1_54670.2"/>
    </source>
</evidence>
<dbReference type="AlphaFoldDB" id="A0AA85JV34"/>
<evidence type="ECO:0000313" key="2">
    <source>
        <dbReference type="Proteomes" id="UP000050795"/>
    </source>
</evidence>
<keyword evidence="2" id="KW-1185">Reference proteome</keyword>
<dbReference type="WBParaSite" id="TREG1_54670.1">
    <property type="protein sequence ID" value="TREG1_54670.1"/>
    <property type="gene ID" value="TREG1_54670"/>
</dbReference>
<protein>
    <submittedName>
        <fullName evidence="3 4">Uncharacterized protein</fullName>
    </submittedName>
</protein>
<accession>A0AA85JV34</accession>
<organism evidence="2 5">
    <name type="scientific">Trichobilharzia regenti</name>
    <name type="common">Nasal bird schistosome</name>
    <dbReference type="NCBI Taxonomy" id="157069"/>
    <lineage>
        <taxon>Eukaryota</taxon>
        <taxon>Metazoa</taxon>
        <taxon>Spiralia</taxon>
        <taxon>Lophotrochozoa</taxon>
        <taxon>Platyhelminthes</taxon>
        <taxon>Trematoda</taxon>
        <taxon>Digenea</taxon>
        <taxon>Strigeidida</taxon>
        <taxon>Schistosomatoidea</taxon>
        <taxon>Schistosomatidae</taxon>
        <taxon>Trichobilharzia</taxon>
    </lineage>
</organism>
<proteinExistence type="predicted"/>
<name>A0AA85JV34_TRIRE</name>
<dbReference type="WBParaSite" id="TREG1_54670.3">
    <property type="protein sequence ID" value="TREG1_54670.3"/>
    <property type="gene ID" value="TREG1_54670"/>
</dbReference>
<dbReference type="WBParaSite" id="TREG1_54670.2">
    <property type="protein sequence ID" value="TREG1_54670.2"/>
    <property type="gene ID" value="TREG1_54670"/>
</dbReference>
<evidence type="ECO:0000256" key="1">
    <source>
        <dbReference type="SAM" id="MobiDB-lite"/>
    </source>
</evidence>
<evidence type="ECO:0000313" key="5">
    <source>
        <dbReference type="WBParaSite" id="TREG1_54670.3"/>
    </source>
</evidence>
<feature type="region of interest" description="Disordered" evidence="1">
    <location>
        <begin position="57"/>
        <end position="83"/>
    </location>
</feature>
<evidence type="ECO:0000313" key="3">
    <source>
        <dbReference type="WBParaSite" id="TREG1_54670.1"/>
    </source>
</evidence>
<reference evidence="3 4" key="2">
    <citation type="submission" date="2023-11" db="UniProtKB">
        <authorList>
            <consortium name="WormBaseParasite"/>
        </authorList>
    </citation>
    <scope>IDENTIFICATION</scope>
</reference>
<sequence>MTNKMYFHILLYFFIAQICLNFTTSTVIRYPSSSIMNSLTKRRQFFEPLDPNLVGKLFNVPRKNPRDNNNDDDDEYYPNPPGNVMRYGKRHIWDSELMNQ</sequence>
<reference evidence="2" key="1">
    <citation type="submission" date="2022-06" db="EMBL/GenBank/DDBJ databases">
        <authorList>
            <person name="Berger JAMES D."/>
            <person name="Berger JAMES D."/>
        </authorList>
    </citation>
    <scope>NUCLEOTIDE SEQUENCE [LARGE SCALE GENOMIC DNA]</scope>
</reference>